<evidence type="ECO:0000313" key="7">
    <source>
        <dbReference type="Proteomes" id="UP000646827"/>
    </source>
</evidence>
<dbReference type="OrthoDB" id="26525at2759"/>
<dbReference type="EMBL" id="JAEPRB010000098">
    <property type="protein sequence ID" value="KAG2221850.1"/>
    <property type="molecule type" value="Genomic_DNA"/>
</dbReference>
<dbReference type="GO" id="GO:0005509">
    <property type="term" value="F:calcium ion binding"/>
    <property type="evidence" value="ECO:0007669"/>
    <property type="project" value="InterPro"/>
</dbReference>
<feature type="compositionally biased region" description="Low complexity" evidence="4">
    <location>
        <begin position="16"/>
        <end position="40"/>
    </location>
</feature>
<name>A0A8H7S462_9FUNG</name>
<feature type="domain" description="EF-hand" evidence="5">
    <location>
        <begin position="172"/>
        <end position="207"/>
    </location>
</feature>
<dbReference type="InterPro" id="IPR018247">
    <property type="entry name" value="EF_Hand_1_Ca_BS"/>
</dbReference>
<proteinExistence type="predicted"/>
<comment type="caution">
    <text evidence="6">The sequence shown here is derived from an EMBL/GenBank/DDBJ whole genome shotgun (WGS) entry which is preliminary data.</text>
</comment>
<evidence type="ECO:0000256" key="4">
    <source>
        <dbReference type="SAM" id="MobiDB-lite"/>
    </source>
</evidence>
<keyword evidence="3" id="KW-0106">Calcium</keyword>
<keyword evidence="2" id="KW-0677">Repeat</keyword>
<dbReference type="AlphaFoldDB" id="A0A8H7S462"/>
<organism evidence="6 7">
    <name type="scientific">Circinella minor</name>
    <dbReference type="NCBI Taxonomy" id="1195481"/>
    <lineage>
        <taxon>Eukaryota</taxon>
        <taxon>Fungi</taxon>
        <taxon>Fungi incertae sedis</taxon>
        <taxon>Mucoromycota</taxon>
        <taxon>Mucoromycotina</taxon>
        <taxon>Mucoromycetes</taxon>
        <taxon>Mucorales</taxon>
        <taxon>Lichtheimiaceae</taxon>
        <taxon>Circinella</taxon>
    </lineage>
</organism>
<dbReference type="PANTHER" id="PTHR10891">
    <property type="entry name" value="EF-HAND CALCIUM-BINDING DOMAIN CONTAINING PROTEIN"/>
    <property type="match status" value="1"/>
</dbReference>
<dbReference type="InterPro" id="IPR011992">
    <property type="entry name" value="EF-hand-dom_pair"/>
</dbReference>
<gene>
    <name evidence="6" type="ORF">INT45_003564</name>
</gene>
<dbReference type="Proteomes" id="UP000646827">
    <property type="component" value="Unassembled WGS sequence"/>
</dbReference>
<feature type="domain" description="EF-hand" evidence="5">
    <location>
        <begin position="109"/>
        <end position="130"/>
    </location>
</feature>
<dbReference type="SUPFAM" id="SSF47473">
    <property type="entry name" value="EF-hand"/>
    <property type="match status" value="1"/>
</dbReference>
<feature type="region of interest" description="Disordered" evidence="4">
    <location>
        <begin position="16"/>
        <end position="49"/>
    </location>
</feature>
<evidence type="ECO:0000256" key="2">
    <source>
        <dbReference type="ARBA" id="ARBA00022737"/>
    </source>
</evidence>
<dbReference type="InterPro" id="IPR002048">
    <property type="entry name" value="EF_hand_dom"/>
</dbReference>
<dbReference type="Gene3D" id="1.10.238.10">
    <property type="entry name" value="EF-hand"/>
    <property type="match status" value="2"/>
</dbReference>
<evidence type="ECO:0000313" key="6">
    <source>
        <dbReference type="EMBL" id="KAG2221850.1"/>
    </source>
</evidence>
<feature type="region of interest" description="Disordered" evidence="4">
    <location>
        <begin position="209"/>
        <end position="238"/>
    </location>
</feature>
<reference evidence="6 7" key="1">
    <citation type="submission" date="2020-12" db="EMBL/GenBank/DDBJ databases">
        <title>Metabolic potential, ecology and presence of endohyphal bacteria is reflected in genomic diversity of Mucoromycotina.</title>
        <authorList>
            <person name="Muszewska A."/>
            <person name="Okrasinska A."/>
            <person name="Steczkiewicz K."/>
            <person name="Drgas O."/>
            <person name="Orlowska M."/>
            <person name="Perlinska-Lenart U."/>
            <person name="Aleksandrzak-Piekarczyk T."/>
            <person name="Szatraj K."/>
            <person name="Zielenkiewicz U."/>
            <person name="Pilsyk S."/>
            <person name="Malc E."/>
            <person name="Mieczkowski P."/>
            <person name="Kruszewska J.S."/>
            <person name="Biernat P."/>
            <person name="Pawlowska J."/>
        </authorList>
    </citation>
    <scope>NUCLEOTIDE SEQUENCE [LARGE SCALE GENOMIC DNA]</scope>
    <source>
        <strain evidence="6 7">CBS 142.35</strain>
    </source>
</reference>
<feature type="domain" description="EF-hand" evidence="5">
    <location>
        <begin position="136"/>
        <end position="171"/>
    </location>
</feature>
<dbReference type="PROSITE" id="PS00018">
    <property type="entry name" value="EF_HAND_1"/>
    <property type="match status" value="3"/>
</dbReference>
<dbReference type="FunFam" id="1.10.238.10:FF:000003">
    <property type="entry name" value="Calmodulin A"/>
    <property type="match status" value="1"/>
</dbReference>
<protein>
    <recommendedName>
        <fullName evidence="5">EF-hand domain-containing protein</fullName>
    </recommendedName>
</protein>
<evidence type="ECO:0000259" key="5">
    <source>
        <dbReference type="PROSITE" id="PS50222"/>
    </source>
</evidence>
<dbReference type="PROSITE" id="PS50222">
    <property type="entry name" value="EF_HAND_2"/>
    <property type="match status" value="4"/>
</dbReference>
<dbReference type="InterPro" id="IPR039647">
    <property type="entry name" value="EF_hand_pair_protein_CML-like"/>
</dbReference>
<dbReference type="SMART" id="SM00054">
    <property type="entry name" value="EFh"/>
    <property type="match status" value="4"/>
</dbReference>
<sequence>MHSLKEHKSQARRSFSTFFSLSSSQKPSTTTKQTKRSTLTNMASSKRSSLGLQMMSTRKRLELEEMFTAFDKDKDGKISQVELQEMLKSAGVSEASGTTAISMLQKIHTDNDGNLTFEEFAKLMRPTLSNPIRLTKKQEELKEAFDAFDRDGNGVINTEELLLMMNQLGDRITKEEAEKMIQEADHDKDGVIDFNEFSLMMGVKPPSHNDDHLFSPTTSPPTSPIHSTTENNECPYHRHNRPHHRYSVRKLFCKCHHQHASS</sequence>
<keyword evidence="1" id="KW-0479">Metal-binding</keyword>
<dbReference type="CDD" id="cd00051">
    <property type="entry name" value="EFh"/>
    <property type="match status" value="1"/>
</dbReference>
<evidence type="ECO:0000256" key="1">
    <source>
        <dbReference type="ARBA" id="ARBA00022723"/>
    </source>
</evidence>
<accession>A0A8H7S462</accession>
<keyword evidence="7" id="KW-1185">Reference proteome</keyword>
<feature type="domain" description="EF-hand" evidence="5">
    <location>
        <begin position="58"/>
        <end position="93"/>
    </location>
</feature>
<dbReference type="Pfam" id="PF13499">
    <property type="entry name" value="EF-hand_7"/>
    <property type="match status" value="2"/>
</dbReference>
<evidence type="ECO:0000256" key="3">
    <source>
        <dbReference type="ARBA" id="ARBA00022837"/>
    </source>
</evidence>